<keyword evidence="2" id="KW-1185">Reference proteome</keyword>
<sequence>MGASELAVVGEVGRHWQSLPSVFTRPWRAWRDSTGAAYFDAVCSFEGVELREETKFSTLRRQILARLALCRFERDPDSVSQSHALQSIKKGKIASFVYIFSYRKFSRSVLPLVGAGSKGRSVAIFHHLGCYWPFLAITPEWYACVIVSPAINRQMRLLFIQAGGDLSRIVFSPRNSPVKELQRRPLISVLRYRRLDNALVQIN</sequence>
<name>D6WS66_TRICA</name>
<evidence type="ECO:0000313" key="2">
    <source>
        <dbReference type="Proteomes" id="UP000007266"/>
    </source>
</evidence>
<protein>
    <submittedName>
        <fullName evidence="1">Uncharacterized protein</fullName>
    </submittedName>
</protein>
<reference evidence="1 2" key="1">
    <citation type="journal article" date="2008" name="Nature">
        <title>The genome of the model beetle and pest Tribolium castaneum.</title>
        <authorList>
            <consortium name="Tribolium Genome Sequencing Consortium"/>
            <person name="Richards S."/>
            <person name="Gibbs R.A."/>
            <person name="Weinstock G.M."/>
            <person name="Brown S.J."/>
            <person name="Denell R."/>
            <person name="Beeman R.W."/>
            <person name="Gibbs R."/>
            <person name="Beeman R.W."/>
            <person name="Brown S.J."/>
            <person name="Bucher G."/>
            <person name="Friedrich M."/>
            <person name="Grimmelikhuijzen C.J."/>
            <person name="Klingler M."/>
            <person name="Lorenzen M."/>
            <person name="Richards S."/>
            <person name="Roth S."/>
            <person name="Schroder R."/>
            <person name="Tautz D."/>
            <person name="Zdobnov E.M."/>
            <person name="Muzny D."/>
            <person name="Gibbs R.A."/>
            <person name="Weinstock G.M."/>
            <person name="Attaway T."/>
            <person name="Bell S."/>
            <person name="Buhay C.J."/>
            <person name="Chandrabose M.N."/>
            <person name="Chavez D."/>
            <person name="Clerk-Blankenburg K.P."/>
            <person name="Cree A."/>
            <person name="Dao M."/>
            <person name="Davis C."/>
            <person name="Chacko J."/>
            <person name="Dinh H."/>
            <person name="Dugan-Rocha S."/>
            <person name="Fowler G."/>
            <person name="Garner T.T."/>
            <person name="Garnes J."/>
            <person name="Gnirke A."/>
            <person name="Hawes A."/>
            <person name="Hernandez J."/>
            <person name="Hines S."/>
            <person name="Holder M."/>
            <person name="Hume J."/>
            <person name="Jhangiani S.N."/>
            <person name="Joshi V."/>
            <person name="Khan Z.M."/>
            <person name="Jackson L."/>
            <person name="Kovar C."/>
            <person name="Kowis A."/>
            <person name="Lee S."/>
            <person name="Lewis L.R."/>
            <person name="Margolis J."/>
            <person name="Morgan M."/>
            <person name="Nazareth L.V."/>
            <person name="Nguyen N."/>
            <person name="Okwuonu G."/>
            <person name="Parker D."/>
            <person name="Richards S."/>
            <person name="Ruiz S.J."/>
            <person name="Santibanez J."/>
            <person name="Savard J."/>
            <person name="Scherer S.E."/>
            <person name="Schneider B."/>
            <person name="Sodergren E."/>
            <person name="Tautz D."/>
            <person name="Vattahil S."/>
            <person name="Villasana D."/>
            <person name="White C.S."/>
            <person name="Wright R."/>
            <person name="Park Y."/>
            <person name="Beeman R.W."/>
            <person name="Lord J."/>
            <person name="Oppert B."/>
            <person name="Lorenzen M."/>
            <person name="Brown S."/>
            <person name="Wang L."/>
            <person name="Savard J."/>
            <person name="Tautz D."/>
            <person name="Richards S."/>
            <person name="Weinstock G."/>
            <person name="Gibbs R.A."/>
            <person name="Liu Y."/>
            <person name="Worley K."/>
            <person name="Weinstock G."/>
            <person name="Elsik C.G."/>
            <person name="Reese J.T."/>
            <person name="Elhaik E."/>
            <person name="Landan G."/>
            <person name="Graur D."/>
            <person name="Arensburger P."/>
            <person name="Atkinson P."/>
            <person name="Beeman R.W."/>
            <person name="Beidler J."/>
            <person name="Brown S.J."/>
            <person name="Demuth J.P."/>
            <person name="Drury D.W."/>
            <person name="Du Y.Z."/>
            <person name="Fujiwara H."/>
            <person name="Lorenzen M."/>
            <person name="Maselli V."/>
            <person name="Osanai M."/>
            <person name="Park Y."/>
            <person name="Robertson H.M."/>
            <person name="Tu Z."/>
            <person name="Wang J.J."/>
            <person name="Wang S."/>
            <person name="Richards S."/>
            <person name="Song H."/>
            <person name="Zhang L."/>
            <person name="Sodergren E."/>
            <person name="Werner D."/>
            <person name="Stanke M."/>
            <person name="Morgenstern B."/>
            <person name="Solovyev V."/>
            <person name="Kosarev P."/>
            <person name="Brown G."/>
            <person name="Chen H.C."/>
            <person name="Ermolaeva O."/>
            <person name="Hlavina W."/>
            <person name="Kapustin Y."/>
            <person name="Kiryutin B."/>
            <person name="Kitts P."/>
            <person name="Maglott D."/>
            <person name="Pruitt K."/>
            <person name="Sapojnikov V."/>
            <person name="Souvorov A."/>
            <person name="Mackey A.J."/>
            <person name="Waterhouse R.M."/>
            <person name="Wyder S."/>
            <person name="Zdobnov E.M."/>
            <person name="Zdobnov E.M."/>
            <person name="Wyder S."/>
            <person name="Kriventseva E.V."/>
            <person name="Kadowaki T."/>
            <person name="Bork P."/>
            <person name="Aranda M."/>
            <person name="Bao R."/>
            <person name="Beermann A."/>
            <person name="Berns N."/>
            <person name="Bolognesi R."/>
            <person name="Bonneton F."/>
            <person name="Bopp D."/>
            <person name="Brown S.J."/>
            <person name="Bucher G."/>
            <person name="Butts T."/>
            <person name="Chaumot A."/>
            <person name="Denell R.E."/>
            <person name="Ferrier D.E."/>
            <person name="Friedrich M."/>
            <person name="Gordon C.M."/>
            <person name="Jindra M."/>
            <person name="Klingler M."/>
            <person name="Lan Q."/>
            <person name="Lattorff H.M."/>
            <person name="Laudet V."/>
            <person name="von Levetsow C."/>
            <person name="Liu Z."/>
            <person name="Lutz R."/>
            <person name="Lynch J.A."/>
            <person name="da Fonseca R.N."/>
            <person name="Posnien N."/>
            <person name="Reuter R."/>
            <person name="Roth S."/>
            <person name="Savard J."/>
            <person name="Schinko J.B."/>
            <person name="Schmitt C."/>
            <person name="Schoppmeier M."/>
            <person name="Schroder R."/>
            <person name="Shippy T.D."/>
            <person name="Simonnet F."/>
            <person name="Marques-Souza H."/>
            <person name="Tautz D."/>
            <person name="Tomoyasu Y."/>
            <person name="Trauner J."/>
            <person name="Van der Zee M."/>
            <person name="Vervoort M."/>
            <person name="Wittkopp N."/>
            <person name="Wimmer E.A."/>
            <person name="Yang X."/>
            <person name="Jones A.K."/>
            <person name="Sattelle D.B."/>
            <person name="Ebert P.R."/>
            <person name="Nelson D."/>
            <person name="Scott J.G."/>
            <person name="Beeman R.W."/>
            <person name="Muthukrishnan S."/>
            <person name="Kramer K.J."/>
            <person name="Arakane Y."/>
            <person name="Beeman R.W."/>
            <person name="Zhu Q."/>
            <person name="Hogenkamp D."/>
            <person name="Dixit R."/>
            <person name="Oppert B."/>
            <person name="Jiang H."/>
            <person name="Zou Z."/>
            <person name="Marshall J."/>
            <person name="Elpidina E."/>
            <person name="Vinokurov K."/>
            <person name="Oppert C."/>
            <person name="Zou Z."/>
            <person name="Evans J."/>
            <person name="Lu Z."/>
            <person name="Zhao P."/>
            <person name="Sumathipala N."/>
            <person name="Altincicek B."/>
            <person name="Vilcinskas A."/>
            <person name="Williams M."/>
            <person name="Hultmark D."/>
            <person name="Hetru C."/>
            <person name="Jiang H."/>
            <person name="Grimmelikhuijzen C.J."/>
            <person name="Hauser F."/>
            <person name="Cazzamali G."/>
            <person name="Williamson M."/>
            <person name="Park Y."/>
            <person name="Li B."/>
            <person name="Tanaka Y."/>
            <person name="Predel R."/>
            <person name="Neupert S."/>
            <person name="Schachtner J."/>
            <person name="Verleyen P."/>
            <person name="Raible F."/>
            <person name="Bork P."/>
            <person name="Friedrich M."/>
            <person name="Walden K.K."/>
            <person name="Robertson H.M."/>
            <person name="Angeli S."/>
            <person name="Foret S."/>
            <person name="Bucher G."/>
            <person name="Schuetz S."/>
            <person name="Maleszka R."/>
            <person name="Wimmer E.A."/>
            <person name="Beeman R.W."/>
            <person name="Lorenzen M."/>
            <person name="Tomoyasu Y."/>
            <person name="Miller S.C."/>
            <person name="Grossmann D."/>
            <person name="Bucher G."/>
        </authorList>
    </citation>
    <scope>NUCLEOTIDE SEQUENCE [LARGE SCALE GENOMIC DNA]</scope>
    <source>
        <strain evidence="1 2">Georgia GA2</strain>
    </source>
</reference>
<dbReference type="AlphaFoldDB" id="D6WS66"/>
<reference evidence="1 2" key="2">
    <citation type="journal article" date="2010" name="Nucleic Acids Res.">
        <title>BeetleBase in 2010: revisions to provide comprehensive genomic information for Tribolium castaneum.</title>
        <authorList>
            <person name="Kim H.S."/>
            <person name="Murphy T."/>
            <person name="Xia J."/>
            <person name="Caragea D."/>
            <person name="Park Y."/>
            <person name="Beeman R.W."/>
            <person name="Lorenzen M.D."/>
            <person name="Butcher S."/>
            <person name="Manak J.R."/>
            <person name="Brown S.J."/>
        </authorList>
    </citation>
    <scope>GENOME REANNOTATION</scope>
    <source>
        <strain evidence="1 2">Georgia GA2</strain>
    </source>
</reference>
<proteinExistence type="predicted"/>
<dbReference type="InParanoid" id="D6WS66"/>
<accession>D6WS66</accession>
<organism evidence="1 2">
    <name type="scientific">Tribolium castaneum</name>
    <name type="common">Red flour beetle</name>
    <dbReference type="NCBI Taxonomy" id="7070"/>
    <lineage>
        <taxon>Eukaryota</taxon>
        <taxon>Metazoa</taxon>
        <taxon>Ecdysozoa</taxon>
        <taxon>Arthropoda</taxon>
        <taxon>Hexapoda</taxon>
        <taxon>Insecta</taxon>
        <taxon>Pterygota</taxon>
        <taxon>Neoptera</taxon>
        <taxon>Endopterygota</taxon>
        <taxon>Coleoptera</taxon>
        <taxon>Polyphaga</taxon>
        <taxon>Cucujiformia</taxon>
        <taxon>Tenebrionidae</taxon>
        <taxon>Tenebrionidae incertae sedis</taxon>
        <taxon>Tribolium</taxon>
    </lineage>
</organism>
<dbReference type="EMBL" id="KQ971354">
    <property type="protein sequence ID" value="EFA05929.1"/>
    <property type="molecule type" value="Genomic_DNA"/>
</dbReference>
<dbReference type="HOGENOM" id="CLU_1350458_0_0_1"/>
<dbReference type="Proteomes" id="UP000007266">
    <property type="component" value="Linkage group 7"/>
</dbReference>
<evidence type="ECO:0000313" key="1">
    <source>
        <dbReference type="EMBL" id="EFA05929.1"/>
    </source>
</evidence>
<gene>
    <name evidence="1" type="primary">GLEAN_08745</name>
    <name evidence="1" type="ORF">TcasGA2_TC008745</name>
</gene>